<name>A0A6J1TA05_FRAOC</name>
<feature type="region of interest" description="Disordered" evidence="1">
    <location>
        <begin position="482"/>
        <end position="510"/>
    </location>
</feature>
<evidence type="ECO:0000256" key="1">
    <source>
        <dbReference type="SAM" id="MobiDB-lite"/>
    </source>
</evidence>
<feature type="region of interest" description="Disordered" evidence="1">
    <location>
        <begin position="177"/>
        <end position="216"/>
    </location>
</feature>
<feature type="compositionally biased region" description="Basic and acidic residues" evidence="1">
    <location>
        <begin position="332"/>
        <end position="344"/>
    </location>
</feature>
<feature type="region of interest" description="Disordered" evidence="1">
    <location>
        <begin position="320"/>
        <end position="354"/>
    </location>
</feature>
<keyword evidence="2" id="KW-1185">Reference proteome</keyword>
<dbReference type="KEGG" id="foc:113212907"/>
<evidence type="ECO:0000313" key="3">
    <source>
        <dbReference type="RefSeq" id="XP_026287551.1"/>
    </source>
</evidence>
<sequence length="530" mass="58202">MARTRIEPWQGEDSVWKDSSLSTIIPLKRNSPNKALYPTHTVLKTNHLSNSNGVSTSLTSSQKYLSDISLHGVPSSKFADSYPSHVTSHHKSKSKLHVARKRSSKSSHHHHKSIDNVEFESAAVKVLSALQLSTNRQTSTRNLLELPDGDTRKNMIPKVVLRDIGYVLRKACPNLNVSPTNDSDKFAQSSDSPPSPSPASVFLADSESEKRESIAYDSSKTTLVDLDKDPESTVSETPLPAMSPTKIFQSINSALAVSPRKNYETLEKSALNLPSFDVLGAMAPTFTNTGAPHSFSSNASQSIKPLPFVPSFPISKTTRSVCASPPLTDSPLDERIDPPKESSPKTEPLGSIKPPANKSTCHIKFGFLGFPQEDGRKLRKTRFHVNTNILASSLDLLDLHKNIEVSTGSPYSCSFCDIVFSSVKHCKYHQSVISSEVTDVTDVQEDGFWLCPWCPIIALSSEFFSSHKEVCREKGRCHQELKPSSVRKNASASSRRRSKPPPNTNNTVASPVKTNSFKVFHGQIIPVNLS</sequence>
<feature type="compositionally biased region" description="Basic residues" evidence="1">
    <location>
        <begin position="87"/>
        <end position="112"/>
    </location>
</feature>
<dbReference type="OrthoDB" id="10621303at2759"/>
<reference evidence="3" key="1">
    <citation type="submission" date="2025-08" db="UniProtKB">
        <authorList>
            <consortium name="RefSeq"/>
        </authorList>
    </citation>
    <scope>IDENTIFICATION</scope>
    <source>
        <tissue evidence="3">Whole organism</tissue>
    </source>
</reference>
<dbReference type="AlphaFoldDB" id="A0A6J1TA05"/>
<dbReference type="GeneID" id="113212907"/>
<proteinExistence type="predicted"/>
<gene>
    <name evidence="3" type="primary">LOC113212907</name>
</gene>
<organism evidence="2 3">
    <name type="scientific">Frankliniella occidentalis</name>
    <name type="common">Western flower thrips</name>
    <name type="synonym">Euthrips occidentalis</name>
    <dbReference type="NCBI Taxonomy" id="133901"/>
    <lineage>
        <taxon>Eukaryota</taxon>
        <taxon>Metazoa</taxon>
        <taxon>Ecdysozoa</taxon>
        <taxon>Arthropoda</taxon>
        <taxon>Hexapoda</taxon>
        <taxon>Insecta</taxon>
        <taxon>Pterygota</taxon>
        <taxon>Neoptera</taxon>
        <taxon>Paraneoptera</taxon>
        <taxon>Thysanoptera</taxon>
        <taxon>Terebrantia</taxon>
        <taxon>Thripoidea</taxon>
        <taxon>Thripidae</taxon>
        <taxon>Frankliniella</taxon>
    </lineage>
</organism>
<dbReference type="Proteomes" id="UP000504606">
    <property type="component" value="Unplaced"/>
</dbReference>
<accession>A0A6J1TA05</accession>
<dbReference type="RefSeq" id="XP_026287551.1">
    <property type="nucleotide sequence ID" value="XM_026431766.2"/>
</dbReference>
<feature type="compositionally biased region" description="Low complexity" evidence="1">
    <location>
        <begin position="483"/>
        <end position="493"/>
    </location>
</feature>
<evidence type="ECO:0000313" key="2">
    <source>
        <dbReference type="Proteomes" id="UP000504606"/>
    </source>
</evidence>
<feature type="region of interest" description="Disordered" evidence="1">
    <location>
        <begin position="81"/>
        <end position="115"/>
    </location>
</feature>
<protein>
    <submittedName>
        <fullName evidence="3">Uncharacterized protein LOC113212907</fullName>
    </submittedName>
</protein>